<comment type="caution">
    <text evidence="3">The sequence shown here is derived from an EMBL/GenBank/DDBJ whole genome shotgun (WGS) entry which is preliminary data.</text>
</comment>
<dbReference type="Proteomes" id="UP000736164">
    <property type="component" value="Unassembled WGS sequence"/>
</dbReference>
<reference evidence="3" key="1">
    <citation type="journal article" date="2021" name="Cell">
        <title>Tracing the genetic footprints of vertebrate landing in non-teleost ray-finned fishes.</title>
        <authorList>
            <person name="Bi X."/>
            <person name="Wang K."/>
            <person name="Yang L."/>
            <person name="Pan H."/>
            <person name="Jiang H."/>
            <person name="Wei Q."/>
            <person name="Fang M."/>
            <person name="Yu H."/>
            <person name="Zhu C."/>
            <person name="Cai Y."/>
            <person name="He Y."/>
            <person name="Gan X."/>
            <person name="Zeng H."/>
            <person name="Yu D."/>
            <person name="Zhu Y."/>
            <person name="Jiang H."/>
            <person name="Qiu Q."/>
            <person name="Yang H."/>
            <person name="Zhang Y.E."/>
            <person name="Wang W."/>
            <person name="Zhu M."/>
            <person name="He S."/>
            <person name="Zhang G."/>
        </authorList>
    </citation>
    <scope>NUCLEOTIDE SEQUENCE</scope>
    <source>
        <strain evidence="3">Allg_001</strain>
    </source>
</reference>
<proteinExistence type="predicted"/>
<evidence type="ECO:0000313" key="3">
    <source>
        <dbReference type="EMBL" id="MBN3318728.1"/>
    </source>
</evidence>
<dbReference type="GO" id="GO:0005829">
    <property type="term" value="C:cytosol"/>
    <property type="evidence" value="ECO:0007669"/>
    <property type="project" value="TreeGrafter"/>
</dbReference>
<dbReference type="AlphaFoldDB" id="A0A8J7TCG3"/>
<feature type="region of interest" description="Disordered" evidence="1">
    <location>
        <begin position="107"/>
        <end position="128"/>
    </location>
</feature>
<sequence length="521" mass="57836">MQEPRPRDAVPSSDALQTPAAPAENDASKASSPGPGTSRKAIPDLGDATRKSMKRKSNAKPDVKRKKKHLRRTPRVGYTVQEGDDMLLIISNVNQYDSKWVPAKRAAKKKKKVTKRGKSKVSGDCKPPLQEEVRGASEHYDRWGQTMPVEILVKIFRLVVSQNGAIPFLCRVSQVCQLWNCAAATPVLWQSATISHCWVEPGKTQLPKTELRIKNTVRWLAENRFSQLRELSICHWKHHVNYVVEVISQFCSLLTSLKLTYCAGMSGEAFQNLGAGCPLLESLNVQYSEVQMEGFVNFLEAYGSRIKTLQVTYGLKSDKTLSAISKGCCPELKLLEINTKLDSGFCQLPVCIQALQNGCPKLQVFRMLNVTLLPKMARRGASCTSGFPQLEELCLATSSVSFVKDEDLRTLLHSSLRLRVLDIRGCCRITPTGLSTLPCRDLECLYWGLYYSNDCMSASKKGIHLLTKKWNCTLRELDLAGQPFSSEDLEIAMANLVFGEGCGVLKSLNLCGTKISASALR</sequence>
<dbReference type="Pfam" id="PF12937">
    <property type="entry name" value="F-box-like"/>
    <property type="match status" value="1"/>
</dbReference>
<feature type="non-terminal residue" evidence="3">
    <location>
        <position position="1"/>
    </location>
</feature>
<organism evidence="3 4">
    <name type="scientific">Atractosteus spatula</name>
    <name type="common">Alligator gar</name>
    <name type="synonym">Lepisosteus spatula</name>
    <dbReference type="NCBI Taxonomy" id="7917"/>
    <lineage>
        <taxon>Eukaryota</taxon>
        <taxon>Metazoa</taxon>
        <taxon>Chordata</taxon>
        <taxon>Craniata</taxon>
        <taxon>Vertebrata</taxon>
        <taxon>Euteleostomi</taxon>
        <taxon>Actinopterygii</taxon>
        <taxon>Neopterygii</taxon>
        <taxon>Holostei</taxon>
        <taxon>Semionotiformes</taxon>
        <taxon>Lepisosteidae</taxon>
        <taxon>Atractosteus</taxon>
    </lineage>
</organism>
<feature type="region of interest" description="Disordered" evidence="1">
    <location>
        <begin position="1"/>
        <end position="77"/>
    </location>
</feature>
<dbReference type="Pfam" id="PF13516">
    <property type="entry name" value="LRR_6"/>
    <property type="match status" value="1"/>
</dbReference>
<dbReference type="FunFam" id="1.20.1280.50:FF:000035">
    <property type="entry name" value="F-box/LRR-repeat protein 6 isoform X2"/>
    <property type="match status" value="1"/>
</dbReference>
<name>A0A8J7TCG3_ATRSP</name>
<dbReference type="PANTHER" id="PTHR16134:SF119">
    <property type="entry name" value="AT02038P-RELATED"/>
    <property type="match status" value="1"/>
</dbReference>
<dbReference type="SUPFAM" id="SSF52047">
    <property type="entry name" value="RNI-like"/>
    <property type="match status" value="1"/>
</dbReference>
<dbReference type="InterPro" id="IPR047922">
    <property type="entry name" value="FBXL6_F-box"/>
</dbReference>
<evidence type="ECO:0000313" key="4">
    <source>
        <dbReference type="Proteomes" id="UP000736164"/>
    </source>
</evidence>
<dbReference type="InterPro" id="IPR032675">
    <property type="entry name" value="LRR_dom_sf"/>
</dbReference>
<protein>
    <submittedName>
        <fullName evidence="3">FBXL6 protein</fullName>
    </submittedName>
</protein>
<dbReference type="InterPro" id="IPR001611">
    <property type="entry name" value="Leu-rich_rpt"/>
</dbReference>
<dbReference type="InterPro" id="IPR036047">
    <property type="entry name" value="F-box-like_dom_sf"/>
</dbReference>
<dbReference type="GO" id="GO:0005634">
    <property type="term" value="C:nucleus"/>
    <property type="evidence" value="ECO:0007669"/>
    <property type="project" value="TreeGrafter"/>
</dbReference>
<feature type="non-terminal residue" evidence="3">
    <location>
        <position position="521"/>
    </location>
</feature>
<accession>A0A8J7TCG3</accession>
<dbReference type="GO" id="GO:0019005">
    <property type="term" value="C:SCF ubiquitin ligase complex"/>
    <property type="evidence" value="ECO:0007669"/>
    <property type="project" value="InterPro"/>
</dbReference>
<dbReference type="CDD" id="cd22119">
    <property type="entry name" value="F-box_FBXL6"/>
    <property type="match status" value="1"/>
</dbReference>
<keyword evidence="4" id="KW-1185">Reference proteome</keyword>
<dbReference type="SUPFAM" id="SSF81383">
    <property type="entry name" value="F-box domain"/>
    <property type="match status" value="1"/>
</dbReference>
<evidence type="ECO:0000256" key="1">
    <source>
        <dbReference type="SAM" id="MobiDB-lite"/>
    </source>
</evidence>
<gene>
    <name evidence="3" type="primary">Fbxl6</name>
    <name evidence="3" type="ORF">GTO95_0000458</name>
</gene>
<dbReference type="InterPro" id="IPR001810">
    <property type="entry name" value="F-box_dom"/>
</dbReference>
<feature type="domain" description="F-box" evidence="2">
    <location>
        <begin position="146"/>
        <end position="193"/>
    </location>
</feature>
<feature type="compositionally biased region" description="Basic residues" evidence="1">
    <location>
        <begin position="51"/>
        <end position="74"/>
    </location>
</feature>
<dbReference type="EMBL" id="JAAWVO010041002">
    <property type="protein sequence ID" value="MBN3318728.1"/>
    <property type="molecule type" value="Genomic_DNA"/>
</dbReference>
<feature type="compositionally biased region" description="Basic residues" evidence="1">
    <location>
        <begin position="107"/>
        <end position="119"/>
    </location>
</feature>
<dbReference type="Gene3D" id="1.20.1280.50">
    <property type="match status" value="1"/>
</dbReference>
<dbReference type="PANTHER" id="PTHR16134">
    <property type="entry name" value="F-BOX/TPR REPEAT PROTEIN POF3"/>
    <property type="match status" value="1"/>
</dbReference>
<evidence type="ECO:0000259" key="2">
    <source>
        <dbReference type="Pfam" id="PF12937"/>
    </source>
</evidence>
<dbReference type="Gene3D" id="3.80.10.10">
    <property type="entry name" value="Ribonuclease Inhibitor"/>
    <property type="match status" value="2"/>
</dbReference>